<evidence type="ECO:0000313" key="5">
    <source>
        <dbReference type="Proteomes" id="UP000062160"/>
    </source>
</evidence>
<protein>
    <submittedName>
        <fullName evidence="4">Amidohydrolase</fullName>
    </submittedName>
</protein>
<evidence type="ECO:0000256" key="1">
    <source>
        <dbReference type="ARBA" id="ARBA00022801"/>
    </source>
</evidence>
<dbReference type="GO" id="GO:0019877">
    <property type="term" value="P:diaminopimelate biosynthetic process"/>
    <property type="evidence" value="ECO:0007669"/>
    <property type="project" value="UniProtKB-ARBA"/>
</dbReference>
<dbReference type="InterPro" id="IPR036264">
    <property type="entry name" value="Bact_exopeptidase_dim_dom"/>
</dbReference>
<keyword evidence="5" id="KW-1185">Reference proteome</keyword>
<organism evidence="4">
    <name type="scientific">Tepidanaerobacter syntrophicus</name>
    <dbReference type="NCBI Taxonomy" id="224999"/>
    <lineage>
        <taxon>Bacteria</taxon>
        <taxon>Bacillati</taxon>
        <taxon>Bacillota</taxon>
        <taxon>Clostridia</taxon>
        <taxon>Thermosediminibacterales</taxon>
        <taxon>Tepidanaerobacteraceae</taxon>
        <taxon>Tepidanaerobacter</taxon>
    </lineage>
</organism>
<evidence type="ECO:0000256" key="2">
    <source>
        <dbReference type="PIRSR" id="PIRSR005962-1"/>
    </source>
</evidence>
<feature type="binding site" evidence="2">
    <location>
        <position position="364"/>
    </location>
    <ligand>
        <name>Mn(2+)</name>
        <dbReference type="ChEBI" id="CHEBI:29035"/>
        <label>2</label>
    </ligand>
</feature>
<dbReference type="STRING" id="224999.GCA_001485475_01015"/>
<reference evidence="4" key="1">
    <citation type="journal article" date="2016" name="Genome Announc.">
        <title>Draft Genome Sequence of the Syntrophic Lactate-Degrading Bacterium Tepidanaerobacter syntrophicus JLT.</title>
        <authorList>
            <person name="Matsuura N."/>
            <person name="Ohashi A."/>
            <person name="Tourlousse D.M."/>
            <person name="Sekiguchi Y."/>
        </authorList>
    </citation>
    <scope>NUCLEOTIDE SEQUENCE [LARGE SCALE GENOMIC DNA]</scope>
    <source>
        <strain evidence="4">JL</strain>
    </source>
</reference>
<dbReference type="NCBIfam" id="TIGR01891">
    <property type="entry name" value="amidohydrolases"/>
    <property type="match status" value="1"/>
</dbReference>
<feature type="binding site" evidence="2">
    <location>
        <position position="138"/>
    </location>
    <ligand>
        <name>Mn(2+)</name>
        <dbReference type="ChEBI" id="CHEBI:29035"/>
        <label>2</label>
    </ligand>
</feature>
<dbReference type="Pfam" id="PF01546">
    <property type="entry name" value="Peptidase_M20"/>
    <property type="match status" value="1"/>
</dbReference>
<keyword evidence="2" id="KW-0464">Manganese</keyword>
<feature type="binding site" evidence="2">
    <location>
        <position position="104"/>
    </location>
    <ligand>
        <name>Mn(2+)</name>
        <dbReference type="ChEBI" id="CHEBI:29035"/>
        <label>2</label>
    </ligand>
</feature>
<name>A0A0U9HFU1_9FIRM</name>
<feature type="binding site" evidence="2">
    <location>
        <position position="102"/>
    </location>
    <ligand>
        <name>Mn(2+)</name>
        <dbReference type="ChEBI" id="CHEBI:29035"/>
        <label>2</label>
    </ligand>
</feature>
<sequence length="397" mass="42665">MGIDWLLEADKISKDIVAIRRYLHMNPELGFEEHLTSEFVEKTLHDIGIKTKRVAGTGIIGILTGKDLGKTVGLRADMDALPLNDGKNVEYASKVKGKMHACGHDAHTAGLLGAAMLLAKHRESFIGQVKFLFQPAEETTGGALPMIKEGAMENPKVNAVFGLHCNAGLNTGKIGVIYGKAYASSDMFDIKIKGKSCHGASPQFGIDAIAVGAQVINCLQSIVSRSIDPLDSAVITVGKFNGGYQRNIIADAANLSGIIRTLEPETRKKIRNNFAKMVNKICEAYGAQADINIVESYPALVNDDKMVDLVRAAASKLIGEQNVVVVSKPGMGVEDFAYFLKEAPGAFFQLGVRNEAKGIVHPAHSNLFDIDEDALPLASAVLANIAFEYLMGNLNRS</sequence>
<dbReference type="Pfam" id="PF07687">
    <property type="entry name" value="M20_dimer"/>
    <property type="match status" value="1"/>
</dbReference>
<feature type="binding site" evidence="2">
    <location>
        <position position="164"/>
    </location>
    <ligand>
        <name>Mn(2+)</name>
        <dbReference type="ChEBI" id="CHEBI:29035"/>
        <label>2</label>
    </ligand>
</feature>
<feature type="domain" description="Peptidase M20 dimerisation" evidence="3">
    <location>
        <begin position="187"/>
        <end position="284"/>
    </location>
</feature>
<dbReference type="FunFam" id="3.30.70.360:FF:000001">
    <property type="entry name" value="N-acetyldiaminopimelate deacetylase"/>
    <property type="match status" value="1"/>
</dbReference>
<dbReference type="AlphaFoldDB" id="A0A0U9HFU1"/>
<keyword evidence="1 4" id="KW-0378">Hydrolase</keyword>
<dbReference type="PANTHER" id="PTHR11014">
    <property type="entry name" value="PEPTIDASE M20 FAMILY MEMBER"/>
    <property type="match status" value="1"/>
</dbReference>
<dbReference type="SUPFAM" id="SSF53187">
    <property type="entry name" value="Zn-dependent exopeptidases"/>
    <property type="match status" value="1"/>
</dbReference>
<comment type="cofactor">
    <cofactor evidence="2">
        <name>Mn(2+)</name>
        <dbReference type="ChEBI" id="CHEBI:29035"/>
    </cofactor>
    <text evidence="2">The Mn(2+) ion enhances activity.</text>
</comment>
<dbReference type="CDD" id="cd03886">
    <property type="entry name" value="M20_Acy1"/>
    <property type="match status" value="1"/>
</dbReference>
<dbReference type="EMBL" id="DF977001">
    <property type="protein sequence ID" value="GAQ25003.1"/>
    <property type="molecule type" value="Genomic_DNA"/>
</dbReference>
<accession>A0A0U9HFU1</accession>
<dbReference type="GO" id="GO:0050118">
    <property type="term" value="F:N-acetyldiaminopimelate deacetylase activity"/>
    <property type="evidence" value="ECO:0007669"/>
    <property type="project" value="UniProtKB-ARBA"/>
</dbReference>
<gene>
    <name evidence="4" type="ORF">TSYNT_717</name>
</gene>
<dbReference type="SUPFAM" id="SSF55031">
    <property type="entry name" value="Bacterial exopeptidase dimerisation domain"/>
    <property type="match status" value="1"/>
</dbReference>
<dbReference type="PANTHER" id="PTHR11014:SF63">
    <property type="entry name" value="METALLOPEPTIDASE, PUTATIVE (AFU_ORTHOLOGUE AFUA_6G09600)-RELATED"/>
    <property type="match status" value="1"/>
</dbReference>
<dbReference type="InterPro" id="IPR002933">
    <property type="entry name" value="Peptidase_M20"/>
</dbReference>
<dbReference type="Proteomes" id="UP000062160">
    <property type="component" value="Unassembled WGS sequence"/>
</dbReference>
<dbReference type="Gene3D" id="3.40.630.10">
    <property type="entry name" value="Zn peptidases"/>
    <property type="match status" value="1"/>
</dbReference>
<dbReference type="InterPro" id="IPR017439">
    <property type="entry name" value="Amidohydrolase"/>
</dbReference>
<dbReference type="InterPro" id="IPR011650">
    <property type="entry name" value="Peptidase_M20_dimer"/>
</dbReference>
<keyword evidence="2" id="KW-0479">Metal-binding</keyword>
<dbReference type="PIRSF" id="PIRSF005962">
    <property type="entry name" value="Pept_M20D_amidohydro"/>
    <property type="match status" value="1"/>
</dbReference>
<proteinExistence type="predicted"/>
<dbReference type="Gene3D" id="3.30.70.360">
    <property type="match status" value="1"/>
</dbReference>
<evidence type="ECO:0000259" key="3">
    <source>
        <dbReference type="Pfam" id="PF07687"/>
    </source>
</evidence>
<dbReference type="GO" id="GO:0046872">
    <property type="term" value="F:metal ion binding"/>
    <property type="evidence" value="ECO:0007669"/>
    <property type="project" value="UniProtKB-KW"/>
</dbReference>
<evidence type="ECO:0000313" key="4">
    <source>
        <dbReference type="EMBL" id="GAQ25003.1"/>
    </source>
</evidence>